<name>A0A1B8G628_9PEZI</name>
<organism evidence="1 2">
    <name type="scientific">Pseudogymnoascus verrucosus</name>
    <dbReference type="NCBI Taxonomy" id="342668"/>
    <lineage>
        <taxon>Eukaryota</taxon>
        <taxon>Fungi</taxon>
        <taxon>Dikarya</taxon>
        <taxon>Ascomycota</taxon>
        <taxon>Pezizomycotina</taxon>
        <taxon>Leotiomycetes</taxon>
        <taxon>Thelebolales</taxon>
        <taxon>Thelebolaceae</taxon>
        <taxon>Pseudogymnoascus</taxon>
    </lineage>
</organism>
<evidence type="ECO:0000313" key="2">
    <source>
        <dbReference type="Proteomes" id="UP000091956"/>
    </source>
</evidence>
<proteinExistence type="predicted"/>
<dbReference type="Proteomes" id="UP000091956">
    <property type="component" value="Unassembled WGS sequence"/>
</dbReference>
<dbReference type="OrthoDB" id="3439922at2759"/>
<protein>
    <recommendedName>
        <fullName evidence="3">DDE-1 domain-containing protein</fullName>
    </recommendedName>
</protein>
<dbReference type="EMBL" id="KV460343">
    <property type="protein sequence ID" value="OBT91293.1"/>
    <property type="molecule type" value="Genomic_DNA"/>
</dbReference>
<gene>
    <name evidence="1" type="ORF">VE01_10706</name>
</gene>
<dbReference type="STRING" id="342668.A0A1B8G628"/>
<sequence length="103" mass="11874">MKSGQISVAFFSLNNNNNNNNLKLNNLKLNNLKYLSYLLGKRRRVEAQRMNGVTKQVLKGWFDAYKSLITELKIENYNTYNMDETGFSIGTMQSTRIIVDSTL</sequence>
<dbReference type="GeneID" id="28844092"/>
<keyword evidence="2" id="KW-1185">Reference proteome</keyword>
<dbReference type="RefSeq" id="XP_018125026.1">
    <property type="nucleotide sequence ID" value="XM_018280098.1"/>
</dbReference>
<evidence type="ECO:0000313" key="1">
    <source>
        <dbReference type="EMBL" id="OBT91293.1"/>
    </source>
</evidence>
<reference evidence="2" key="2">
    <citation type="journal article" date="2018" name="Nat. Commun.">
        <title>Extreme sensitivity to ultraviolet light in the fungal pathogen causing white-nose syndrome of bats.</title>
        <authorList>
            <person name="Palmer J.M."/>
            <person name="Drees K.P."/>
            <person name="Foster J.T."/>
            <person name="Lindner D.L."/>
        </authorList>
    </citation>
    <scope>NUCLEOTIDE SEQUENCE [LARGE SCALE GENOMIC DNA]</scope>
    <source>
        <strain evidence="2">UAMH 10579</strain>
    </source>
</reference>
<feature type="non-terminal residue" evidence="1">
    <location>
        <position position="103"/>
    </location>
</feature>
<evidence type="ECO:0008006" key="3">
    <source>
        <dbReference type="Google" id="ProtNLM"/>
    </source>
</evidence>
<accession>A0A1B8G628</accession>
<reference evidence="1 2" key="1">
    <citation type="submission" date="2016-03" db="EMBL/GenBank/DDBJ databases">
        <title>Comparative genomics of Pseudogymnoascus destructans, the fungus causing white-nose syndrome of bats.</title>
        <authorList>
            <person name="Palmer J.M."/>
            <person name="Drees K.P."/>
            <person name="Foster J.T."/>
            <person name="Lindner D.L."/>
        </authorList>
    </citation>
    <scope>NUCLEOTIDE SEQUENCE [LARGE SCALE GENOMIC DNA]</scope>
    <source>
        <strain evidence="1 2">UAMH 10579</strain>
    </source>
</reference>
<dbReference type="AlphaFoldDB" id="A0A1B8G628"/>